<comment type="caution">
    <text evidence="1">The sequence shown here is derived from an EMBL/GenBank/DDBJ whole genome shotgun (WGS) entry which is preliminary data.</text>
</comment>
<organism evidence="1 2">
    <name type="scientific">Streptomyces daliensis</name>
    <dbReference type="NCBI Taxonomy" id="299421"/>
    <lineage>
        <taxon>Bacteria</taxon>
        <taxon>Bacillati</taxon>
        <taxon>Actinomycetota</taxon>
        <taxon>Actinomycetes</taxon>
        <taxon>Kitasatosporales</taxon>
        <taxon>Streptomycetaceae</taxon>
        <taxon>Streptomyces</taxon>
    </lineage>
</organism>
<reference evidence="1" key="1">
    <citation type="submission" date="2021-04" db="EMBL/GenBank/DDBJ databases">
        <title>Sequencing of actinobacteria type strains.</title>
        <authorList>
            <person name="Nguyen G.-S."/>
            <person name="Wentzel A."/>
        </authorList>
    </citation>
    <scope>NUCLEOTIDE SEQUENCE</scope>
    <source>
        <strain evidence="1">DSM 42095</strain>
    </source>
</reference>
<dbReference type="EMBL" id="JAGSMN010002532">
    <property type="protein sequence ID" value="MBR7679308.1"/>
    <property type="molecule type" value="Genomic_DNA"/>
</dbReference>
<dbReference type="Proteomes" id="UP000675554">
    <property type="component" value="Unassembled WGS sequence"/>
</dbReference>
<feature type="non-terminal residue" evidence="1">
    <location>
        <position position="66"/>
    </location>
</feature>
<evidence type="ECO:0000313" key="1">
    <source>
        <dbReference type="EMBL" id="MBR7679308.1"/>
    </source>
</evidence>
<evidence type="ECO:0000313" key="2">
    <source>
        <dbReference type="Proteomes" id="UP000675554"/>
    </source>
</evidence>
<dbReference type="AlphaFoldDB" id="A0A8T4J6K8"/>
<gene>
    <name evidence="1" type="ORF">KDA82_41550</name>
</gene>
<keyword evidence="2" id="KW-1185">Reference proteome</keyword>
<name>A0A8T4J6K8_9ACTN</name>
<protein>
    <submittedName>
        <fullName evidence="1">Uncharacterized protein</fullName>
    </submittedName>
</protein>
<accession>A0A8T4J6K8</accession>
<sequence>MSETQTPSPTTVTVRLVGGPDDWRGATLSHLSAEELAGPREGLGAYLLSTCVPHSHPDPGARAVYE</sequence>
<proteinExistence type="predicted"/>